<sequence>MAKTGKSLHQVVGSWLAPTAAEKLCVTRLKSRNSLRERYVFVEAYKDTGPVGLYFFYHKDGGWRVFPPTLERPTMRCIYLSRDPVLSR</sequence>
<comment type="caution">
    <text evidence="1">The sequence shown here is derived from an EMBL/GenBank/DDBJ whole genome shotgun (WGS) entry which is preliminary data.</text>
</comment>
<evidence type="ECO:0000313" key="1">
    <source>
        <dbReference type="EMBL" id="MBB2932031.1"/>
    </source>
</evidence>
<dbReference type="EMBL" id="JACHVZ010000023">
    <property type="protein sequence ID" value="MBB2932031.1"/>
    <property type="molecule type" value="Genomic_DNA"/>
</dbReference>
<reference evidence="1 2" key="1">
    <citation type="submission" date="2020-08" db="EMBL/GenBank/DDBJ databases">
        <title>Genomic Encyclopedia of Type Strains, Phase IV (KMG-V): Genome sequencing to study the core and pangenomes of soil and plant-associated prokaryotes.</title>
        <authorList>
            <person name="Whitman W."/>
        </authorList>
    </citation>
    <scope>NUCLEOTIDE SEQUENCE [LARGE SCALE GENOMIC DNA]</scope>
    <source>
        <strain evidence="1 2">SRMrh-85</strain>
    </source>
</reference>
<accession>A0ABR6FX76</accession>
<protein>
    <submittedName>
        <fullName evidence="1">Uncharacterized protein</fullName>
    </submittedName>
</protein>
<dbReference type="Proteomes" id="UP000533533">
    <property type="component" value="Unassembled WGS sequence"/>
</dbReference>
<organism evidence="1 2">
    <name type="scientific">Paraburkholderia silvatlantica</name>
    <dbReference type="NCBI Taxonomy" id="321895"/>
    <lineage>
        <taxon>Bacteria</taxon>
        <taxon>Pseudomonadati</taxon>
        <taxon>Pseudomonadota</taxon>
        <taxon>Betaproteobacteria</taxon>
        <taxon>Burkholderiales</taxon>
        <taxon>Burkholderiaceae</taxon>
        <taxon>Paraburkholderia</taxon>
    </lineage>
</organism>
<proteinExistence type="predicted"/>
<keyword evidence="2" id="KW-1185">Reference proteome</keyword>
<evidence type="ECO:0000313" key="2">
    <source>
        <dbReference type="Proteomes" id="UP000533533"/>
    </source>
</evidence>
<name>A0ABR6FX76_9BURK</name>
<gene>
    <name evidence="1" type="ORF">FHX59_006505</name>
</gene>